<dbReference type="Proteomes" id="UP000535511">
    <property type="component" value="Unassembled WGS sequence"/>
</dbReference>
<dbReference type="GO" id="GO:0009099">
    <property type="term" value="P:L-valine biosynthetic process"/>
    <property type="evidence" value="ECO:0007669"/>
    <property type="project" value="TreeGrafter"/>
</dbReference>
<dbReference type="EMBL" id="JACCBG010000001">
    <property type="protein sequence ID" value="NYD41209.1"/>
    <property type="molecule type" value="Genomic_DNA"/>
</dbReference>
<keyword evidence="11" id="KW-0808">Transferase</keyword>
<feature type="compositionally biased region" description="Low complexity" evidence="7">
    <location>
        <begin position="11"/>
        <end position="24"/>
    </location>
</feature>
<dbReference type="PANTHER" id="PTHR18968:SF166">
    <property type="entry name" value="2-HYDROXYACYL-COA LYASE 2"/>
    <property type="match status" value="1"/>
</dbReference>
<sequence length="591" mass="59625">MSDAGTRTDDGSTPSEGPGDSPDGTSGGTSSGSGASAAGTLSGHAGDLAVAVARAHGVETMFTLSGAHVFPMYDGAVKADPPLRLLDVRHEQTAAFAAEATGKLTRVPGLAVLTAGPGVTNAVSAIAQAQFSGSPMVVLGGRAPANRWGSGSLQELDQPPIIGPVAKQARTLHHAGDVLAGVHEAFTLAGSAHRGPVFVDVPMDELFAPAAGVVPSPGADPAAAGGAEPDPDALTRVAELLAGARRPVLVLGTDVWADGAEEAALRLVEEAGLPAITNGMGRGVVPGGHPLLVTKARGRALGGSDLVVVVGTPLDFRLGYGTFGGKDGGTPAPVVHVADSPGQVATHADLAVSLAGDLSRCLDGLLAALDRVDRRPDWSAWVDDLQGAVAAATARDAELLAAEADPIHPARIYGELVPRLAYDAVVIGDGGDFVSFAGKFVEPRRPGCWLDPGPYGCLGAGLGAAIAARLARPSAQVVLLLGDGAAGFSLMDVDTLVRHGLPVVMVLGNNSAWGLEKGPMQMLYGYDVAADLAPRTAYDEVVRALGGAGETVTDPRGIGPALDRAFAADVPYLVNVITDVGAAYPRATFGI</sequence>
<evidence type="ECO:0000259" key="10">
    <source>
        <dbReference type="Pfam" id="PF02776"/>
    </source>
</evidence>
<dbReference type="GO" id="GO:0000287">
    <property type="term" value="F:magnesium ion binding"/>
    <property type="evidence" value="ECO:0007669"/>
    <property type="project" value="InterPro"/>
</dbReference>
<keyword evidence="5 6" id="KW-0786">Thiamine pyrophosphate</keyword>
<keyword evidence="12" id="KW-1185">Reference proteome</keyword>
<feature type="compositionally biased region" description="Basic and acidic residues" evidence="7">
    <location>
        <begin position="1"/>
        <end position="10"/>
    </location>
</feature>
<comment type="cofactor">
    <cofactor evidence="1">
        <name>Mg(2+)</name>
        <dbReference type="ChEBI" id="CHEBI:18420"/>
    </cofactor>
</comment>
<dbReference type="PROSITE" id="PS00187">
    <property type="entry name" value="TPP_ENZYMES"/>
    <property type="match status" value="1"/>
</dbReference>
<evidence type="ECO:0000256" key="1">
    <source>
        <dbReference type="ARBA" id="ARBA00001946"/>
    </source>
</evidence>
<evidence type="ECO:0000256" key="6">
    <source>
        <dbReference type="RuleBase" id="RU362132"/>
    </source>
</evidence>
<dbReference type="EC" id="2.2.1.6" evidence="11"/>
<dbReference type="SUPFAM" id="SSF52467">
    <property type="entry name" value="DHS-like NAD/FAD-binding domain"/>
    <property type="match status" value="1"/>
</dbReference>
<feature type="domain" description="Thiamine pyrophosphate enzyme TPP-binding" evidence="9">
    <location>
        <begin position="429"/>
        <end position="576"/>
    </location>
</feature>
<dbReference type="GO" id="GO:0005948">
    <property type="term" value="C:acetolactate synthase complex"/>
    <property type="evidence" value="ECO:0007669"/>
    <property type="project" value="TreeGrafter"/>
</dbReference>
<keyword evidence="4" id="KW-0479">Metal-binding</keyword>
<evidence type="ECO:0000259" key="8">
    <source>
        <dbReference type="Pfam" id="PF00205"/>
    </source>
</evidence>
<dbReference type="InterPro" id="IPR012000">
    <property type="entry name" value="Thiamin_PyroP_enz_cen_dom"/>
</dbReference>
<comment type="cofactor">
    <cofactor evidence="2">
        <name>thiamine diphosphate</name>
        <dbReference type="ChEBI" id="CHEBI:58937"/>
    </cofactor>
</comment>
<dbReference type="GO" id="GO:0009097">
    <property type="term" value="P:isoleucine biosynthetic process"/>
    <property type="evidence" value="ECO:0007669"/>
    <property type="project" value="TreeGrafter"/>
</dbReference>
<name>A0A7Y9E4T4_9ACTN</name>
<gene>
    <name evidence="11" type="ORF">BJZ21_001292</name>
</gene>
<proteinExistence type="inferred from homology"/>
<feature type="domain" description="Thiamine pyrophosphate enzyme central" evidence="8">
    <location>
        <begin position="235"/>
        <end position="364"/>
    </location>
</feature>
<dbReference type="NCBIfam" id="NF004516">
    <property type="entry name" value="PRK05858.1"/>
    <property type="match status" value="1"/>
</dbReference>
<dbReference type="Gene3D" id="3.40.50.1220">
    <property type="entry name" value="TPP-binding domain"/>
    <property type="match status" value="1"/>
</dbReference>
<evidence type="ECO:0000313" key="12">
    <source>
        <dbReference type="Proteomes" id="UP000535511"/>
    </source>
</evidence>
<accession>A0A7Y9E4T4</accession>
<evidence type="ECO:0000256" key="4">
    <source>
        <dbReference type="ARBA" id="ARBA00022723"/>
    </source>
</evidence>
<dbReference type="RefSeq" id="WP_179662983.1">
    <property type="nucleotide sequence ID" value="NZ_JACCBG010000001.1"/>
</dbReference>
<evidence type="ECO:0000256" key="2">
    <source>
        <dbReference type="ARBA" id="ARBA00001964"/>
    </source>
</evidence>
<evidence type="ECO:0000256" key="3">
    <source>
        <dbReference type="ARBA" id="ARBA00007812"/>
    </source>
</evidence>
<protein>
    <submittedName>
        <fullName evidence="11">Acetolactate synthase-1/2/3 large subunit</fullName>
        <ecNumber evidence="11">2.2.1.6</ecNumber>
    </submittedName>
</protein>
<comment type="caution">
    <text evidence="11">The sequence shown here is derived from an EMBL/GenBank/DDBJ whole genome shotgun (WGS) entry which is preliminary data.</text>
</comment>
<evidence type="ECO:0000313" key="11">
    <source>
        <dbReference type="EMBL" id="NYD41209.1"/>
    </source>
</evidence>
<dbReference type="GO" id="GO:0030976">
    <property type="term" value="F:thiamine pyrophosphate binding"/>
    <property type="evidence" value="ECO:0007669"/>
    <property type="project" value="InterPro"/>
</dbReference>
<dbReference type="InterPro" id="IPR029061">
    <property type="entry name" value="THDP-binding"/>
</dbReference>
<feature type="domain" description="Thiamine pyrophosphate enzyme N-terminal TPP-binding" evidence="10">
    <location>
        <begin position="45"/>
        <end position="159"/>
    </location>
</feature>
<dbReference type="Gene3D" id="3.40.50.970">
    <property type="match status" value="2"/>
</dbReference>
<dbReference type="InterPro" id="IPR045229">
    <property type="entry name" value="TPP_enz"/>
</dbReference>
<dbReference type="InterPro" id="IPR012001">
    <property type="entry name" value="Thiamin_PyroP_enz_TPP-bd_dom"/>
</dbReference>
<comment type="similarity">
    <text evidence="3 6">Belongs to the TPP enzyme family.</text>
</comment>
<dbReference type="Pfam" id="PF02775">
    <property type="entry name" value="TPP_enzyme_C"/>
    <property type="match status" value="1"/>
</dbReference>
<evidence type="ECO:0000256" key="5">
    <source>
        <dbReference type="ARBA" id="ARBA00023052"/>
    </source>
</evidence>
<feature type="region of interest" description="Disordered" evidence="7">
    <location>
        <begin position="1"/>
        <end position="40"/>
    </location>
</feature>
<evidence type="ECO:0000256" key="7">
    <source>
        <dbReference type="SAM" id="MobiDB-lite"/>
    </source>
</evidence>
<dbReference type="PANTHER" id="PTHR18968">
    <property type="entry name" value="THIAMINE PYROPHOSPHATE ENZYMES"/>
    <property type="match status" value="1"/>
</dbReference>
<dbReference type="Pfam" id="PF02776">
    <property type="entry name" value="TPP_enzyme_N"/>
    <property type="match status" value="1"/>
</dbReference>
<dbReference type="InterPro" id="IPR029035">
    <property type="entry name" value="DHS-like_NAD/FAD-binding_dom"/>
</dbReference>
<dbReference type="GO" id="GO:0003984">
    <property type="term" value="F:acetolactate synthase activity"/>
    <property type="evidence" value="ECO:0007669"/>
    <property type="project" value="UniProtKB-EC"/>
</dbReference>
<dbReference type="GO" id="GO:0050660">
    <property type="term" value="F:flavin adenine dinucleotide binding"/>
    <property type="evidence" value="ECO:0007669"/>
    <property type="project" value="TreeGrafter"/>
</dbReference>
<evidence type="ECO:0000259" key="9">
    <source>
        <dbReference type="Pfam" id="PF02775"/>
    </source>
</evidence>
<organism evidence="11 12">
    <name type="scientific">Nocardioides panaciterrulae</name>
    <dbReference type="NCBI Taxonomy" id="661492"/>
    <lineage>
        <taxon>Bacteria</taxon>
        <taxon>Bacillati</taxon>
        <taxon>Actinomycetota</taxon>
        <taxon>Actinomycetes</taxon>
        <taxon>Propionibacteriales</taxon>
        <taxon>Nocardioidaceae</taxon>
        <taxon>Nocardioides</taxon>
    </lineage>
</organism>
<dbReference type="CDD" id="cd07035">
    <property type="entry name" value="TPP_PYR_POX_like"/>
    <property type="match status" value="1"/>
</dbReference>
<dbReference type="AlphaFoldDB" id="A0A7Y9E4T4"/>
<dbReference type="InterPro" id="IPR011766">
    <property type="entry name" value="TPP_enzyme_TPP-bd"/>
</dbReference>
<reference evidence="11 12" key="1">
    <citation type="submission" date="2020-07" db="EMBL/GenBank/DDBJ databases">
        <title>Sequencing the genomes of 1000 actinobacteria strains.</title>
        <authorList>
            <person name="Klenk H.-P."/>
        </authorList>
    </citation>
    <scope>NUCLEOTIDE SEQUENCE [LARGE SCALE GENOMIC DNA]</scope>
    <source>
        <strain evidence="11 12">DSM 21350</strain>
    </source>
</reference>
<dbReference type="Pfam" id="PF00205">
    <property type="entry name" value="TPP_enzyme_M"/>
    <property type="match status" value="1"/>
</dbReference>
<dbReference type="SUPFAM" id="SSF52518">
    <property type="entry name" value="Thiamin diphosphate-binding fold (THDP-binding)"/>
    <property type="match status" value="2"/>
</dbReference>
<dbReference type="InterPro" id="IPR000399">
    <property type="entry name" value="TPP-bd_CS"/>
</dbReference>